<keyword evidence="1 3" id="KW-0489">Methyltransferase</keyword>
<dbReference type="STRING" id="1319815.HMPREF0202_00106"/>
<keyword evidence="3" id="KW-0479">Metal-binding</keyword>
<evidence type="ECO:0000256" key="2">
    <source>
        <dbReference type="ARBA" id="ARBA00022679"/>
    </source>
</evidence>
<proteinExistence type="predicted"/>
<dbReference type="HOGENOM" id="CLU_004914_3_0_0"/>
<feature type="binding site" evidence="3">
    <location>
        <position position="239"/>
    </location>
    <ligand>
        <name>Zn(2+)</name>
        <dbReference type="ChEBI" id="CHEBI:29105"/>
    </ligand>
</feature>
<name>U7VGF9_9FUSO</name>
<dbReference type="PANTHER" id="PTHR11103:SF18">
    <property type="entry name" value="SLR1189 PROTEIN"/>
    <property type="match status" value="1"/>
</dbReference>
<dbReference type="GO" id="GO:0008168">
    <property type="term" value="F:methyltransferase activity"/>
    <property type="evidence" value="ECO:0007669"/>
    <property type="project" value="UniProtKB-UniRule"/>
</dbReference>
<evidence type="ECO:0000259" key="4">
    <source>
        <dbReference type="PROSITE" id="PS50970"/>
    </source>
</evidence>
<keyword evidence="2 3" id="KW-0808">Transferase</keyword>
<comment type="caution">
    <text evidence="5">The sequence shown here is derived from an EMBL/GenBank/DDBJ whole genome shotgun (WGS) entry which is preliminary data.</text>
</comment>
<reference evidence="5 6" key="1">
    <citation type="submission" date="2013-08" db="EMBL/GenBank/DDBJ databases">
        <authorList>
            <person name="Weinstock G."/>
            <person name="Sodergren E."/>
            <person name="Wylie T."/>
            <person name="Fulton L."/>
            <person name="Fulton R."/>
            <person name="Fronick C."/>
            <person name="O'Laughlin M."/>
            <person name="Godfrey J."/>
            <person name="Miner T."/>
            <person name="Herter B."/>
            <person name="Appelbaum E."/>
            <person name="Cordes M."/>
            <person name="Lek S."/>
            <person name="Wollam A."/>
            <person name="Pepin K.H."/>
            <person name="Palsikar V.B."/>
            <person name="Mitreva M."/>
            <person name="Wilson R.K."/>
        </authorList>
    </citation>
    <scope>NUCLEOTIDE SEQUENCE [LARGE SCALE GENOMIC DNA]</scope>
    <source>
        <strain evidence="5 6">ATCC BAA-474</strain>
    </source>
</reference>
<organism evidence="5 6">
    <name type="scientific">Cetobacterium somerae ATCC BAA-474</name>
    <dbReference type="NCBI Taxonomy" id="1319815"/>
    <lineage>
        <taxon>Bacteria</taxon>
        <taxon>Fusobacteriati</taxon>
        <taxon>Fusobacteriota</taxon>
        <taxon>Fusobacteriia</taxon>
        <taxon>Fusobacteriales</taxon>
        <taxon>Fusobacteriaceae</taxon>
        <taxon>Cetobacterium</taxon>
    </lineage>
</organism>
<dbReference type="InterPro" id="IPR036589">
    <property type="entry name" value="HCY_dom_sf"/>
</dbReference>
<dbReference type="GO" id="GO:0032259">
    <property type="term" value="P:methylation"/>
    <property type="evidence" value="ECO:0007669"/>
    <property type="project" value="UniProtKB-KW"/>
</dbReference>
<dbReference type="AlphaFoldDB" id="U7VGF9"/>
<dbReference type="PROSITE" id="PS50970">
    <property type="entry name" value="HCY"/>
    <property type="match status" value="1"/>
</dbReference>
<dbReference type="eggNOG" id="COG0646">
    <property type="taxonomic scope" value="Bacteria"/>
</dbReference>
<evidence type="ECO:0000256" key="3">
    <source>
        <dbReference type="PROSITE-ProRule" id="PRU00333"/>
    </source>
</evidence>
<sequence>MILLDGAMGTIISNIYKIEDKCREKLNCTKPELIKEIHEKYVEVGADCLKANTFNCSKEALKNYGENEEKAYEYALLGGKICKEIADKYNKKSIGTFCLPDKDQIDGILDSDVDIIMIETIYNLDKGLESLKLLKKQMEDKKLVKPVMISFAVDKDGKLYSGEKLIDVYEKFLNKYIISIGINCSELTREIIGVLKKFKKETNLKISFHPNSNGDIEKFIKDINELLKVNVVDIVGGCCGTDFNHIKILKKTLEKF</sequence>
<feature type="binding site" evidence="3">
    <location>
        <position position="238"/>
    </location>
    <ligand>
        <name>Zn(2+)</name>
        <dbReference type="ChEBI" id="CHEBI:29105"/>
    </ligand>
</feature>
<dbReference type="Gene3D" id="3.20.20.330">
    <property type="entry name" value="Homocysteine-binding-like domain"/>
    <property type="match status" value="2"/>
</dbReference>
<evidence type="ECO:0000313" key="6">
    <source>
        <dbReference type="Proteomes" id="UP000017081"/>
    </source>
</evidence>
<keyword evidence="3" id="KW-0862">Zinc</keyword>
<protein>
    <recommendedName>
        <fullName evidence="4">Hcy-binding domain-containing protein</fullName>
    </recommendedName>
</protein>
<keyword evidence="6" id="KW-1185">Reference proteome</keyword>
<dbReference type="RefSeq" id="WP_023049655.1">
    <property type="nucleotide sequence ID" value="NZ_CP173062.2"/>
</dbReference>
<gene>
    <name evidence="5" type="ORF">HMPREF0202_00106</name>
</gene>
<dbReference type="GO" id="GO:0046872">
    <property type="term" value="F:metal ion binding"/>
    <property type="evidence" value="ECO:0007669"/>
    <property type="project" value="UniProtKB-KW"/>
</dbReference>
<dbReference type="PANTHER" id="PTHR11103">
    <property type="entry name" value="SLR1189 PROTEIN"/>
    <property type="match status" value="1"/>
</dbReference>
<comment type="cofactor">
    <cofactor evidence="3">
        <name>Zn(2+)</name>
        <dbReference type="ChEBI" id="CHEBI:29105"/>
    </cofactor>
</comment>
<accession>U7VGF9</accession>
<feature type="binding site" evidence="3">
    <location>
        <position position="184"/>
    </location>
    <ligand>
        <name>Zn(2+)</name>
        <dbReference type="ChEBI" id="CHEBI:29105"/>
    </ligand>
</feature>
<dbReference type="EMBL" id="AXZF01000005">
    <property type="protein sequence ID" value="ERT69903.1"/>
    <property type="molecule type" value="Genomic_DNA"/>
</dbReference>
<dbReference type="InterPro" id="IPR003726">
    <property type="entry name" value="HCY_dom"/>
</dbReference>
<dbReference type="Pfam" id="PF02574">
    <property type="entry name" value="S-methyl_trans"/>
    <property type="match status" value="2"/>
</dbReference>
<evidence type="ECO:0000256" key="1">
    <source>
        <dbReference type="ARBA" id="ARBA00022603"/>
    </source>
</evidence>
<dbReference type="SUPFAM" id="SSF82282">
    <property type="entry name" value="Homocysteine S-methyltransferase"/>
    <property type="match status" value="1"/>
</dbReference>
<dbReference type="Proteomes" id="UP000017081">
    <property type="component" value="Unassembled WGS sequence"/>
</dbReference>
<evidence type="ECO:0000313" key="5">
    <source>
        <dbReference type="EMBL" id="ERT69903.1"/>
    </source>
</evidence>
<feature type="domain" description="Hcy-binding" evidence="4">
    <location>
        <begin position="1"/>
        <end position="253"/>
    </location>
</feature>